<gene>
    <name evidence="6" type="ORF">OKA104_LOCUS47075</name>
</gene>
<dbReference type="PANTHER" id="PTHR45679:SF5">
    <property type="entry name" value="ER DEGRADATION-ENHANCING ALPHA-MANNOSIDASE-LIKE PROTEIN 1"/>
    <property type="match status" value="1"/>
</dbReference>
<evidence type="ECO:0000313" key="7">
    <source>
        <dbReference type="Proteomes" id="UP000663881"/>
    </source>
</evidence>
<reference evidence="6" key="1">
    <citation type="submission" date="2021-02" db="EMBL/GenBank/DDBJ databases">
        <authorList>
            <person name="Nowell W R."/>
        </authorList>
    </citation>
    <scope>NUCLEOTIDE SEQUENCE</scope>
</reference>
<dbReference type="InterPro" id="IPR044674">
    <property type="entry name" value="EDEM1/2/3"/>
</dbReference>
<dbReference type="GO" id="GO:0005509">
    <property type="term" value="F:calcium ion binding"/>
    <property type="evidence" value="ECO:0007669"/>
    <property type="project" value="InterPro"/>
</dbReference>
<comment type="subcellular location">
    <subcellularLocation>
        <location evidence="1">Endoplasmic reticulum</location>
    </subcellularLocation>
</comment>
<dbReference type="GO" id="GO:0044322">
    <property type="term" value="C:endoplasmic reticulum quality control compartment"/>
    <property type="evidence" value="ECO:0007669"/>
    <property type="project" value="GOC"/>
</dbReference>
<dbReference type="GO" id="GO:1904380">
    <property type="term" value="P:endoplasmic reticulum mannose trimming"/>
    <property type="evidence" value="ECO:0007669"/>
    <property type="project" value="InterPro"/>
</dbReference>
<organism evidence="6 7">
    <name type="scientific">Adineta steineri</name>
    <dbReference type="NCBI Taxonomy" id="433720"/>
    <lineage>
        <taxon>Eukaryota</taxon>
        <taxon>Metazoa</taxon>
        <taxon>Spiralia</taxon>
        <taxon>Gnathifera</taxon>
        <taxon>Rotifera</taxon>
        <taxon>Eurotatoria</taxon>
        <taxon>Bdelloidea</taxon>
        <taxon>Adinetida</taxon>
        <taxon>Adinetidae</taxon>
        <taxon>Adineta</taxon>
    </lineage>
</organism>
<keyword evidence="5" id="KW-0479">Metal-binding</keyword>
<evidence type="ECO:0008006" key="8">
    <source>
        <dbReference type="Google" id="ProtNLM"/>
    </source>
</evidence>
<evidence type="ECO:0000256" key="5">
    <source>
        <dbReference type="PIRSR" id="PIRSR601382-2"/>
    </source>
</evidence>
<accession>A0A820IWS4</accession>
<comment type="caution">
    <text evidence="6">The sequence shown here is derived from an EMBL/GenBank/DDBJ whole genome shotgun (WGS) entry which is preliminary data.</text>
</comment>
<dbReference type="GO" id="GO:0016020">
    <property type="term" value="C:membrane"/>
    <property type="evidence" value="ECO:0007669"/>
    <property type="project" value="InterPro"/>
</dbReference>
<dbReference type="PANTHER" id="PTHR45679">
    <property type="entry name" value="ER DEGRADATION-ENHANCING ALPHA-MANNOSIDASE-LIKE PROTEIN 2"/>
    <property type="match status" value="1"/>
</dbReference>
<dbReference type="Gene3D" id="1.50.10.10">
    <property type="match status" value="1"/>
</dbReference>
<evidence type="ECO:0000313" key="6">
    <source>
        <dbReference type="EMBL" id="CAF4317753.1"/>
    </source>
</evidence>
<keyword evidence="3" id="KW-0256">Endoplasmic reticulum</keyword>
<dbReference type="Pfam" id="PF01532">
    <property type="entry name" value="Glyco_hydro_47"/>
    <property type="match status" value="2"/>
</dbReference>
<dbReference type="InterPro" id="IPR001382">
    <property type="entry name" value="Glyco_hydro_47"/>
</dbReference>
<feature type="non-terminal residue" evidence="6">
    <location>
        <position position="1"/>
    </location>
</feature>
<name>A0A820IWS4_9BILA</name>
<evidence type="ECO:0000256" key="3">
    <source>
        <dbReference type="ARBA" id="ARBA00022824"/>
    </source>
</evidence>
<sequence>MDEDGIHPMFVNVNMHTGQLATTWIDALQASFSAVQVLRGDIDEAICLHALYYSIWRKFGVLPERFNWQIKMPDVLFYPLRPEFIESNNLNTYTRVECGFATVHDVRDKTLEDRMESFFLSETCKYLFLLFDEENYLNQHGANHYIFTTEAHIIPLMAKLRKKIINFDEMTSISENQENEGDKPTHTSEHELINVNRNIIKVETNLIPIR</sequence>
<evidence type="ECO:0000256" key="4">
    <source>
        <dbReference type="ARBA" id="ARBA00023180"/>
    </source>
</evidence>
<comment type="similarity">
    <text evidence="2">Belongs to the glycosyl hydrolase 47 family.</text>
</comment>
<protein>
    <recommendedName>
        <fullName evidence="8">Alpha-1,2-Mannosidase</fullName>
    </recommendedName>
</protein>
<keyword evidence="5" id="KW-0106">Calcium</keyword>
<dbReference type="SUPFAM" id="SSF48225">
    <property type="entry name" value="Seven-hairpin glycosidases"/>
    <property type="match status" value="1"/>
</dbReference>
<keyword evidence="4" id="KW-0325">Glycoprotein</keyword>
<comment type="cofactor">
    <cofactor evidence="5">
        <name>Ca(2+)</name>
        <dbReference type="ChEBI" id="CHEBI:29108"/>
    </cofactor>
</comment>
<evidence type="ECO:0000256" key="1">
    <source>
        <dbReference type="ARBA" id="ARBA00004240"/>
    </source>
</evidence>
<dbReference type="InterPro" id="IPR012341">
    <property type="entry name" value="6hp_glycosidase-like_sf"/>
</dbReference>
<dbReference type="GO" id="GO:0004571">
    <property type="term" value="F:mannosyl-oligosaccharide 1,2-alpha-mannosidase activity"/>
    <property type="evidence" value="ECO:0007669"/>
    <property type="project" value="InterPro"/>
</dbReference>
<dbReference type="Proteomes" id="UP000663881">
    <property type="component" value="Unassembled WGS sequence"/>
</dbReference>
<dbReference type="GO" id="GO:0005975">
    <property type="term" value="P:carbohydrate metabolic process"/>
    <property type="evidence" value="ECO:0007669"/>
    <property type="project" value="InterPro"/>
</dbReference>
<proteinExistence type="inferred from homology"/>
<dbReference type="EMBL" id="CAJOAY010018138">
    <property type="protein sequence ID" value="CAF4317753.1"/>
    <property type="molecule type" value="Genomic_DNA"/>
</dbReference>
<evidence type="ECO:0000256" key="2">
    <source>
        <dbReference type="ARBA" id="ARBA00007658"/>
    </source>
</evidence>
<feature type="binding site" evidence="5">
    <location>
        <position position="149"/>
    </location>
    <ligand>
        <name>Ca(2+)</name>
        <dbReference type="ChEBI" id="CHEBI:29108"/>
    </ligand>
</feature>
<dbReference type="InterPro" id="IPR036026">
    <property type="entry name" value="Seven-hairpin_glycosidases"/>
</dbReference>
<dbReference type="AlphaFoldDB" id="A0A820IWS4"/>